<feature type="domain" description="Stress-response A/B barrel" evidence="2">
    <location>
        <begin position="2"/>
        <end position="99"/>
    </location>
</feature>
<keyword evidence="1" id="KW-0175">Coiled coil</keyword>
<dbReference type="Proteomes" id="UP000243739">
    <property type="component" value="Unassembled WGS sequence"/>
</dbReference>
<evidence type="ECO:0000259" key="2">
    <source>
        <dbReference type="PROSITE" id="PS51502"/>
    </source>
</evidence>
<dbReference type="RefSeq" id="WP_069656103.1">
    <property type="nucleotide sequence ID" value="NZ_MIJF01000009.1"/>
</dbReference>
<dbReference type="OrthoDB" id="9808130at2"/>
<organism evidence="3 4">
    <name type="scientific">Vulcanibacillus modesticaldus</name>
    <dbReference type="NCBI Taxonomy" id="337097"/>
    <lineage>
        <taxon>Bacteria</taxon>
        <taxon>Bacillati</taxon>
        <taxon>Bacillota</taxon>
        <taxon>Bacilli</taxon>
        <taxon>Bacillales</taxon>
        <taxon>Bacillaceae</taxon>
        <taxon>Vulcanibacillus</taxon>
    </lineage>
</organism>
<comment type="caution">
    <text evidence="3">The sequence shown here is derived from an EMBL/GenBank/DDBJ whole genome shotgun (WGS) entry which is preliminary data.</text>
</comment>
<dbReference type="Pfam" id="PF07876">
    <property type="entry name" value="Dabb"/>
    <property type="match status" value="1"/>
</dbReference>
<gene>
    <name evidence="3" type="ORF">BHF71_06700</name>
</gene>
<proteinExistence type="predicted"/>
<evidence type="ECO:0000256" key="1">
    <source>
        <dbReference type="SAM" id="Coils"/>
    </source>
</evidence>
<dbReference type="EMBL" id="MIJF01000009">
    <property type="protein sequence ID" value="OEG00045.1"/>
    <property type="molecule type" value="Genomic_DNA"/>
</dbReference>
<accession>A0A1D2YWD3</accession>
<reference evidence="3 4" key="1">
    <citation type="submission" date="2016-09" db="EMBL/GenBank/DDBJ databases">
        <title>Draft genome sequence for the type strain of Vulcanibacillus modesticaldus BR, a strictly anaerobic, moderately thermophilic, and nitrate-reducing bacterium from deep sea-hydrothermal vents of the Mid-Atlantic Ridge.</title>
        <authorList>
            <person name="Abin C.A."/>
            <person name="Hollibaugh J.T."/>
        </authorList>
    </citation>
    <scope>NUCLEOTIDE SEQUENCE [LARGE SCALE GENOMIC DNA]</scope>
    <source>
        <strain evidence="3 4">BR</strain>
    </source>
</reference>
<dbReference type="PROSITE" id="PS51502">
    <property type="entry name" value="S_R_A_B_BARREL"/>
    <property type="match status" value="1"/>
</dbReference>
<dbReference type="STRING" id="337097.BHF71_06700"/>
<dbReference type="SUPFAM" id="SSF54909">
    <property type="entry name" value="Dimeric alpha+beta barrel"/>
    <property type="match status" value="1"/>
</dbReference>
<dbReference type="InterPro" id="IPR013097">
    <property type="entry name" value="Dabb"/>
</dbReference>
<name>A0A1D2YWD3_9BACI</name>
<evidence type="ECO:0000313" key="4">
    <source>
        <dbReference type="Proteomes" id="UP000243739"/>
    </source>
</evidence>
<dbReference type="PANTHER" id="PTHR37832:SF1">
    <property type="entry name" value="STRESS-RESPONSE A_B BARREL DOMAIN-CONTAINING PROTEIN"/>
    <property type="match status" value="1"/>
</dbReference>
<keyword evidence="4" id="KW-1185">Reference proteome</keyword>
<dbReference type="PANTHER" id="PTHR37832">
    <property type="entry name" value="BLL2683 PROTEIN"/>
    <property type="match status" value="1"/>
</dbReference>
<evidence type="ECO:0000313" key="3">
    <source>
        <dbReference type="EMBL" id="OEG00045.1"/>
    </source>
</evidence>
<sequence>MIMHVVMWKLKDVAEGKDKKQNAEIIKAELEALKQEIQEIKSIEVGINSPKAPNSNYDVVLISEFEDFEALNRYATHPSHLRVGEFIKKVVNSRVAVDYDIK</sequence>
<feature type="coiled-coil region" evidence="1">
    <location>
        <begin position="16"/>
        <end position="43"/>
    </location>
</feature>
<dbReference type="InterPro" id="IPR011008">
    <property type="entry name" value="Dimeric_a/b-barrel"/>
</dbReference>
<dbReference type="AlphaFoldDB" id="A0A1D2YWD3"/>
<dbReference type="SMART" id="SM00886">
    <property type="entry name" value="Dabb"/>
    <property type="match status" value="1"/>
</dbReference>
<protein>
    <submittedName>
        <fullName evidence="3">Stress responsive protein</fullName>
    </submittedName>
</protein>
<dbReference type="Gene3D" id="3.30.70.100">
    <property type="match status" value="1"/>
</dbReference>